<accession>A0ACB1MIT2</accession>
<dbReference type="EMBL" id="OZ243562">
    <property type="protein sequence ID" value="CAN0497706.1"/>
    <property type="molecule type" value="Genomic_DNA"/>
</dbReference>
<sequence>PKLIFLQHGLEKGEPEAREQVRGALGHSFSPPSWTHVSPRIKHSRKRKPKDKEIAGLSQGQIKSEGPEKGRE</sequence>
<organism evidence="1 2">
    <name type="scientific">Rangifer tarandus platyrhynchus</name>
    <name type="common">Svalbard reindeer</name>
    <dbReference type="NCBI Taxonomy" id="3082113"/>
    <lineage>
        <taxon>Eukaryota</taxon>
        <taxon>Metazoa</taxon>
        <taxon>Chordata</taxon>
        <taxon>Craniata</taxon>
        <taxon>Vertebrata</taxon>
        <taxon>Euteleostomi</taxon>
        <taxon>Mammalia</taxon>
        <taxon>Eutheria</taxon>
        <taxon>Laurasiatheria</taxon>
        <taxon>Artiodactyla</taxon>
        <taxon>Ruminantia</taxon>
        <taxon>Pecora</taxon>
        <taxon>Cervidae</taxon>
        <taxon>Odocoileinae</taxon>
        <taxon>Rangifer</taxon>
    </lineage>
</organism>
<evidence type="ECO:0000313" key="1">
    <source>
        <dbReference type="EMBL" id="CAN0497706.1"/>
    </source>
</evidence>
<proteinExistence type="predicted"/>
<feature type="non-terminal residue" evidence="1">
    <location>
        <position position="1"/>
    </location>
</feature>
<name>A0ACB1MIT2_RANTA</name>
<evidence type="ECO:0000313" key="2">
    <source>
        <dbReference type="Proteomes" id="UP001162501"/>
    </source>
</evidence>
<gene>
    <name evidence="1" type="ORF">MRATA1EN22A_LOCUS22024</name>
</gene>
<protein>
    <submittedName>
        <fullName evidence="1">Uncharacterized protein</fullName>
    </submittedName>
</protein>
<reference evidence="1" key="1">
    <citation type="submission" date="2025-03" db="EMBL/GenBank/DDBJ databases">
        <authorList>
            <consortium name="ELIXIR-Norway"/>
            <consortium name="Elixir Norway"/>
        </authorList>
    </citation>
    <scope>NUCLEOTIDE SEQUENCE</scope>
</reference>
<dbReference type="Proteomes" id="UP001162501">
    <property type="component" value="Chromosome 34"/>
</dbReference>
<feature type="non-terminal residue" evidence="1">
    <location>
        <position position="72"/>
    </location>
</feature>